<feature type="transmembrane region" description="Helical" evidence="2">
    <location>
        <begin position="274"/>
        <end position="294"/>
    </location>
</feature>
<feature type="transmembrane region" description="Helical" evidence="2">
    <location>
        <begin position="436"/>
        <end position="457"/>
    </location>
</feature>
<proteinExistence type="predicted"/>
<organism evidence="5 6">
    <name type="scientific">Gulosibacter molinativorax</name>
    <dbReference type="NCBI Taxonomy" id="256821"/>
    <lineage>
        <taxon>Bacteria</taxon>
        <taxon>Bacillati</taxon>
        <taxon>Actinomycetota</taxon>
        <taxon>Actinomycetes</taxon>
        <taxon>Micrococcales</taxon>
        <taxon>Microbacteriaceae</taxon>
        <taxon>Gulosibacter</taxon>
    </lineage>
</organism>
<keyword evidence="2" id="KW-0472">Membrane</keyword>
<dbReference type="InterPro" id="IPR048389">
    <property type="entry name" value="YciQ-like_C"/>
</dbReference>
<dbReference type="EMBL" id="PXVD01000006">
    <property type="protein sequence ID" value="MDJ1370726.1"/>
    <property type="molecule type" value="Genomic_DNA"/>
</dbReference>
<protein>
    <submittedName>
        <fullName evidence="5">DUF2207 domain-containing protein</fullName>
    </submittedName>
</protein>
<feature type="domain" description="Predicted membrane protein YciQ-like C-terminal" evidence="4">
    <location>
        <begin position="309"/>
        <end position="559"/>
    </location>
</feature>
<evidence type="ECO:0000256" key="1">
    <source>
        <dbReference type="SAM" id="MobiDB-lite"/>
    </source>
</evidence>
<dbReference type="Proteomes" id="UP001170379">
    <property type="component" value="Unassembled WGS sequence"/>
</dbReference>
<sequence length="630" mass="68157">MRAQLKLQPFAIRFVMALAVVALAIVALPFGTSTARANVNDFTFASWHTEVDVSVEKGAFGGDIVRSHFTETVTAVFPDEDQNRGLVRALPVAMGHQTMRVEDVSVTDGAGNPVPFELSQAWGPEDVVISIGDESFVHGETTYVITYDLVNTMRWRESSDQFEYAPNLVPPYRLQEIEEFSATVRMPQELMDHVAPVPSHRDYEGVHGADIVCFMDELYGERECPVTVASQRDVVSISISEPALADRDVTLRVTLDEDALRGSVAFDALLLPQVLSFMALIAGVVLTVIAQVWASRNRIPKTHSPLIARYETSITPVLASILLRYGGRPDRALTLSASILFAAVRGVLELSEGDSSGAKNPVTRVRLVAPLSTLPEESQRFIREVLRISNVGDERVLGDGEHGVGDRWEKFVSDALQEPTRAGLIGPTPLAKKRKWLVASPLLLTAISALAMILLWNHVADDLTLWVFLAGILGGIALIWLLYLVVFDRGEGLTERGMGLYEELQGVKQYIDLAEADRLAMLQGLGTADRDDVDGRAVLDVYEKLLPYAVLMGYASSWASLVTHWQRESATDLAWFPASTDLSHTVTGLNASTLASTPTPSSSSDGGSSSSYSGGGSAGGGFGGGSVGGR</sequence>
<reference evidence="5" key="2">
    <citation type="journal article" date="2022" name="Sci. Rep.">
        <title>In silico prediction of the enzymes involved in the degradation of the herbicide molinate by Gulosibacter molinativorax ON4T.</title>
        <authorList>
            <person name="Lopes A.R."/>
            <person name="Bunin E."/>
            <person name="Viana A.T."/>
            <person name="Froufe H."/>
            <person name="Munoz-Merida A."/>
            <person name="Pinho D."/>
            <person name="Figueiredo J."/>
            <person name="Barroso C."/>
            <person name="Vaz-Moreira I."/>
            <person name="Bellanger X."/>
            <person name="Egas C."/>
            <person name="Nunes O.C."/>
        </authorList>
    </citation>
    <scope>NUCLEOTIDE SEQUENCE</scope>
    <source>
        <strain evidence="5">ON4</strain>
    </source>
</reference>
<feature type="transmembrane region" description="Helical" evidence="2">
    <location>
        <begin position="463"/>
        <end position="486"/>
    </location>
</feature>
<evidence type="ECO:0000259" key="4">
    <source>
        <dbReference type="Pfam" id="PF20990"/>
    </source>
</evidence>
<accession>A0ABT7C7U2</accession>
<comment type="caution">
    <text evidence="5">The sequence shown here is derived from an EMBL/GenBank/DDBJ whole genome shotgun (WGS) entry which is preliminary data.</text>
</comment>
<feature type="compositionally biased region" description="Gly residues" evidence="1">
    <location>
        <begin position="613"/>
        <end position="630"/>
    </location>
</feature>
<keyword evidence="6" id="KW-1185">Reference proteome</keyword>
<evidence type="ECO:0000256" key="2">
    <source>
        <dbReference type="SAM" id="Phobius"/>
    </source>
</evidence>
<dbReference type="Pfam" id="PF20990">
    <property type="entry name" value="DUF2207_C"/>
    <property type="match status" value="1"/>
</dbReference>
<feature type="domain" description="DUF2207" evidence="3">
    <location>
        <begin position="68"/>
        <end position="187"/>
    </location>
</feature>
<keyword evidence="2" id="KW-0812">Transmembrane</keyword>
<feature type="compositionally biased region" description="Low complexity" evidence="1">
    <location>
        <begin position="601"/>
        <end position="612"/>
    </location>
</feature>
<evidence type="ECO:0000313" key="5">
    <source>
        <dbReference type="EMBL" id="MDJ1370726.1"/>
    </source>
</evidence>
<dbReference type="InterPro" id="IPR018702">
    <property type="entry name" value="DUF2207"/>
</dbReference>
<evidence type="ECO:0000313" key="6">
    <source>
        <dbReference type="Proteomes" id="UP001170379"/>
    </source>
</evidence>
<keyword evidence="2" id="KW-1133">Transmembrane helix</keyword>
<reference evidence="5" key="1">
    <citation type="submission" date="2018-03" db="EMBL/GenBank/DDBJ databases">
        <authorList>
            <person name="Nunes O.C."/>
            <person name="Lopes A.R."/>
            <person name="Froufe H."/>
            <person name="Munoz-Merida A."/>
            <person name="Barroso C."/>
            <person name="Egas C."/>
        </authorList>
    </citation>
    <scope>NUCLEOTIDE SEQUENCE</scope>
    <source>
        <strain evidence="5">ON4</strain>
    </source>
</reference>
<gene>
    <name evidence="5" type="ORF">C7K25_05000</name>
</gene>
<dbReference type="Pfam" id="PF09972">
    <property type="entry name" value="DUF2207"/>
    <property type="match status" value="1"/>
</dbReference>
<name>A0ABT7C7U2_9MICO</name>
<feature type="region of interest" description="Disordered" evidence="1">
    <location>
        <begin position="593"/>
        <end position="630"/>
    </location>
</feature>
<evidence type="ECO:0000259" key="3">
    <source>
        <dbReference type="Pfam" id="PF09972"/>
    </source>
</evidence>